<gene>
    <name evidence="6" type="ORF">GGP45_003133</name>
    <name evidence="5" type="ORF">GGP61_003489</name>
</gene>
<organism evidence="6 7">
    <name type="scientific">Salinibacter ruber</name>
    <dbReference type="NCBI Taxonomy" id="146919"/>
    <lineage>
        <taxon>Bacteria</taxon>
        <taxon>Pseudomonadati</taxon>
        <taxon>Rhodothermota</taxon>
        <taxon>Rhodothermia</taxon>
        <taxon>Rhodothermales</taxon>
        <taxon>Salinibacteraceae</taxon>
        <taxon>Salinibacter</taxon>
    </lineage>
</organism>
<evidence type="ECO:0000259" key="4">
    <source>
        <dbReference type="PROSITE" id="PS50930"/>
    </source>
</evidence>
<dbReference type="Proteomes" id="UP001155144">
    <property type="component" value="Unassembled WGS sequence"/>
</dbReference>
<keyword evidence="1" id="KW-0597">Phosphoprotein</keyword>
<comment type="caution">
    <text evidence="6">The sequence shown here is derived from an EMBL/GenBank/DDBJ whole genome shotgun (WGS) entry which is preliminary data.</text>
</comment>
<dbReference type="GO" id="GO:0003677">
    <property type="term" value="F:DNA binding"/>
    <property type="evidence" value="ECO:0007669"/>
    <property type="project" value="UniProtKB-KW"/>
</dbReference>
<dbReference type="EMBL" id="JANUBL010000009">
    <property type="protein sequence ID" value="MCS4122766.1"/>
    <property type="molecule type" value="Genomic_DNA"/>
</dbReference>
<evidence type="ECO:0000313" key="7">
    <source>
        <dbReference type="Proteomes" id="UP001155144"/>
    </source>
</evidence>
<feature type="domain" description="Response regulatory" evidence="3">
    <location>
        <begin position="6"/>
        <end position="117"/>
    </location>
</feature>
<evidence type="ECO:0000259" key="3">
    <source>
        <dbReference type="PROSITE" id="PS50110"/>
    </source>
</evidence>
<evidence type="ECO:0000313" key="5">
    <source>
        <dbReference type="EMBL" id="MCS3711854.1"/>
    </source>
</evidence>
<dbReference type="RefSeq" id="WP_251931370.1">
    <property type="nucleotide sequence ID" value="NZ_CALTRY010000020.1"/>
</dbReference>
<dbReference type="Pfam" id="PF04397">
    <property type="entry name" value="LytTR"/>
    <property type="match status" value="1"/>
</dbReference>
<dbReference type="InterPro" id="IPR001789">
    <property type="entry name" value="Sig_transdc_resp-reg_receiver"/>
</dbReference>
<dbReference type="Proteomes" id="UP001155057">
    <property type="component" value="Unassembled WGS sequence"/>
</dbReference>
<evidence type="ECO:0000313" key="6">
    <source>
        <dbReference type="EMBL" id="MCS4122766.1"/>
    </source>
</evidence>
<dbReference type="PROSITE" id="PS50110">
    <property type="entry name" value="RESPONSE_REGULATORY"/>
    <property type="match status" value="1"/>
</dbReference>
<keyword evidence="6" id="KW-0238">DNA-binding</keyword>
<dbReference type="PANTHER" id="PTHR37299">
    <property type="entry name" value="TRANSCRIPTIONAL REGULATOR-RELATED"/>
    <property type="match status" value="1"/>
</dbReference>
<dbReference type="Pfam" id="PF00072">
    <property type="entry name" value="Response_reg"/>
    <property type="match status" value="1"/>
</dbReference>
<dbReference type="InterPro" id="IPR046947">
    <property type="entry name" value="LytR-like"/>
</dbReference>
<dbReference type="InterPro" id="IPR011006">
    <property type="entry name" value="CheY-like_superfamily"/>
</dbReference>
<name>A0A9X2V7F6_9BACT</name>
<dbReference type="SMART" id="SM00448">
    <property type="entry name" value="REC"/>
    <property type="match status" value="1"/>
</dbReference>
<reference evidence="6" key="1">
    <citation type="submission" date="2022-08" db="EMBL/GenBank/DDBJ databases">
        <title>Genomic Encyclopedia of Type Strains, Phase V (KMG-V): Genome sequencing to study the core and pangenomes of soil and plant-associated prokaryotes.</title>
        <authorList>
            <person name="Whitman W."/>
        </authorList>
    </citation>
    <scope>NUCLEOTIDE SEQUENCE</scope>
    <source>
        <strain evidence="6">SP3026</strain>
        <strain evidence="5">SP3049</strain>
    </source>
</reference>
<dbReference type="AlphaFoldDB" id="A0A9X2V7F6"/>
<proteinExistence type="predicted"/>
<feature type="region of interest" description="Disordered" evidence="2">
    <location>
        <begin position="120"/>
        <end position="173"/>
    </location>
</feature>
<sequence length="278" mass="30071">MESPIRTLIVDDEPTAQEVLAEYVGRHAGLEAVGTCGSAVEAANTLRDEAVDLLLLDVEMPEMSGMELVKMMEDPPAVVLVTASEEYAVEAFELAAVDYLVKPVRYARFLEAINRVEGQSGGAAGASGPGDESIDGRDGLGSDEGAENAPADPADADPADPDPVGTSGQDGDPWADEVLFVREGDDLVRVRLADIQYVEAKGDYMLVHTAAERHMVHATMKKIEERLPAGAFMRVHRSYLVRIDQVERIEGDRLLIGGTQIPVGPTYRETLLERIRSL</sequence>
<dbReference type="InterPro" id="IPR007492">
    <property type="entry name" value="LytTR_DNA-bd_dom"/>
</dbReference>
<evidence type="ECO:0000256" key="2">
    <source>
        <dbReference type="SAM" id="MobiDB-lite"/>
    </source>
</evidence>
<dbReference type="SMART" id="SM00850">
    <property type="entry name" value="LytTR"/>
    <property type="match status" value="1"/>
</dbReference>
<dbReference type="SUPFAM" id="SSF52172">
    <property type="entry name" value="CheY-like"/>
    <property type="match status" value="1"/>
</dbReference>
<dbReference type="PANTHER" id="PTHR37299:SF1">
    <property type="entry name" value="STAGE 0 SPORULATION PROTEIN A HOMOLOG"/>
    <property type="match status" value="1"/>
</dbReference>
<protein>
    <submittedName>
        <fullName evidence="6">DNA-binding LytR/AlgR family response regulator</fullName>
    </submittedName>
</protein>
<feature type="domain" description="HTH LytTR-type" evidence="4">
    <location>
        <begin position="180"/>
        <end position="277"/>
    </location>
</feature>
<accession>A0A9X2V7F6</accession>
<evidence type="ECO:0000256" key="1">
    <source>
        <dbReference type="PROSITE-ProRule" id="PRU00169"/>
    </source>
</evidence>
<dbReference type="PROSITE" id="PS50930">
    <property type="entry name" value="HTH_LYTTR"/>
    <property type="match status" value="1"/>
</dbReference>
<dbReference type="Gene3D" id="3.40.50.2300">
    <property type="match status" value="1"/>
</dbReference>
<dbReference type="EMBL" id="JANUAE010000019">
    <property type="protein sequence ID" value="MCS3711854.1"/>
    <property type="molecule type" value="Genomic_DNA"/>
</dbReference>
<dbReference type="GO" id="GO:0000156">
    <property type="term" value="F:phosphorelay response regulator activity"/>
    <property type="evidence" value="ECO:0007669"/>
    <property type="project" value="InterPro"/>
</dbReference>
<feature type="modified residue" description="4-aspartylphosphate" evidence="1">
    <location>
        <position position="57"/>
    </location>
</feature>
<dbReference type="Gene3D" id="2.40.50.1020">
    <property type="entry name" value="LytTr DNA-binding domain"/>
    <property type="match status" value="1"/>
</dbReference>